<dbReference type="NCBIfam" id="TIGR00756">
    <property type="entry name" value="PPR"/>
    <property type="match status" value="1"/>
</dbReference>
<dbReference type="Pfam" id="PF23276">
    <property type="entry name" value="TPR_24"/>
    <property type="match status" value="1"/>
</dbReference>
<keyword evidence="5" id="KW-1185">Reference proteome</keyword>
<evidence type="ECO:0000313" key="4">
    <source>
        <dbReference type="EMBL" id="KOC65674.1"/>
    </source>
</evidence>
<evidence type="ECO:0000256" key="2">
    <source>
        <dbReference type="PROSITE-ProRule" id="PRU00708"/>
    </source>
</evidence>
<dbReference type="PANTHER" id="PTHR47447">
    <property type="entry name" value="OS03G0856100 PROTEIN"/>
    <property type="match status" value="1"/>
</dbReference>
<dbReference type="PROSITE" id="PS51375">
    <property type="entry name" value="PPR"/>
    <property type="match status" value="2"/>
</dbReference>
<dbReference type="EMBL" id="KQ414657">
    <property type="protein sequence ID" value="KOC65674.1"/>
    <property type="molecule type" value="Genomic_DNA"/>
</dbReference>
<feature type="domain" description="Pentatricopeptide repeat-containing protein-mitochondrial" evidence="3">
    <location>
        <begin position="40"/>
        <end position="121"/>
    </location>
</feature>
<name>A0A0L7R4C3_9HYME</name>
<gene>
    <name evidence="4" type="ORF">WH47_10136</name>
</gene>
<dbReference type="Gene3D" id="1.25.40.10">
    <property type="entry name" value="Tetratricopeptide repeat domain"/>
    <property type="match status" value="3"/>
</dbReference>
<reference evidence="4 5" key="1">
    <citation type="submission" date="2015-07" db="EMBL/GenBank/DDBJ databases">
        <title>The genome of Habropoda laboriosa.</title>
        <authorList>
            <person name="Pan H."/>
            <person name="Kapheim K."/>
        </authorList>
    </citation>
    <scope>NUCLEOTIDE SEQUENCE [LARGE SCALE GENOMIC DNA]</scope>
    <source>
        <strain evidence="4">0110345459</strain>
    </source>
</reference>
<protein>
    <submittedName>
        <fullName evidence="4">Pentatricopeptide repeat-containing protein 1</fullName>
    </submittedName>
</protein>
<accession>A0A0L7R4C3</accession>
<feature type="repeat" description="PPR" evidence="2">
    <location>
        <begin position="133"/>
        <end position="167"/>
    </location>
</feature>
<dbReference type="AlphaFoldDB" id="A0A0L7R4C3"/>
<dbReference type="InterPro" id="IPR057027">
    <property type="entry name" value="TPR_mt"/>
</dbReference>
<dbReference type="InterPro" id="IPR011990">
    <property type="entry name" value="TPR-like_helical_dom_sf"/>
</dbReference>
<dbReference type="OrthoDB" id="185373at2759"/>
<organism evidence="4 5">
    <name type="scientific">Habropoda laboriosa</name>
    <dbReference type="NCBI Taxonomy" id="597456"/>
    <lineage>
        <taxon>Eukaryota</taxon>
        <taxon>Metazoa</taxon>
        <taxon>Ecdysozoa</taxon>
        <taxon>Arthropoda</taxon>
        <taxon>Hexapoda</taxon>
        <taxon>Insecta</taxon>
        <taxon>Pterygota</taxon>
        <taxon>Neoptera</taxon>
        <taxon>Endopterygota</taxon>
        <taxon>Hymenoptera</taxon>
        <taxon>Apocrita</taxon>
        <taxon>Aculeata</taxon>
        <taxon>Apoidea</taxon>
        <taxon>Anthophila</taxon>
        <taxon>Apidae</taxon>
        <taxon>Habropoda</taxon>
    </lineage>
</organism>
<dbReference type="InterPro" id="IPR002885">
    <property type="entry name" value="PPR_rpt"/>
</dbReference>
<keyword evidence="1" id="KW-0677">Repeat</keyword>
<feature type="repeat" description="PPR" evidence="2">
    <location>
        <begin position="59"/>
        <end position="93"/>
    </location>
</feature>
<evidence type="ECO:0000256" key="1">
    <source>
        <dbReference type="ARBA" id="ARBA00022737"/>
    </source>
</evidence>
<evidence type="ECO:0000313" key="5">
    <source>
        <dbReference type="Proteomes" id="UP000053825"/>
    </source>
</evidence>
<sequence length="514" mass="60191">MDEAEQEEEKIADYINIPKWQRYTSDEYCQLIKSHIINKDLQLALNVLDLMKENREKPTSYMYKLLISAYAKQGDVKQCFTLFRKMKQRGLFTSPSIYTSLINACSETTDTEKALQCLTYIREYLYERKIELNKLHYTTLIKAYSRHKQILTAFEIADEAKDKGICTPGIIAVLFHAAISDKENGLKLTLMLWHKMRATKIKPNILHYNLLLRAIRETKLGDLKVNDILIPELKETQVQLSEVTRPDLLSSPPVLSTSLIPILRKNKSIISNDSNLDDVVEETQFQNLNDILCENRLILFGGIEQILKQMKDNGVEPNIKTYTLLLDLLPSTNEAEKYLLKYIEGNHFQPDLIFFNILIKRRSQRKRYEDAKAVLNLIQMHHFTPNIYTFEALALGCIRHKDGIELLQQMETIGYAPDNTILEKLLFNACYHKHFNYILYLMDYVLKHRIKSTAKILAMLEKFDGLLLEWTTDGGEYNYRKMNAIRKDYNKFKIKFENWKEKLQKYETMIKGPK</sequence>
<dbReference type="STRING" id="597456.A0A0L7R4C3"/>
<dbReference type="Proteomes" id="UP000053825">
    <property type="component" value="Unassembled WGS sequence"/>
</dbReference>
<dbReference type="Pfam" id="PF13812">
    <property type="entry name" value="PPR_3"/>
    <property type="match status" value="4"/>
</dbReference>
<proteinExistence type="predicted"/>
<dbReference type="PANTHER" id="PTHR47447:SF24">
    <property type="entry name" value="PENTATRICOPEPTIDE REPEAT-CONTAINING PROTEIN"/>
    <property type="match status" value="1"/>
</dbReference>
<evidence type="ECO:0000259" key="3">
    <source>
        <dbReference type="Pfam" id="PF23276"/>
    </source>
</evidence>